<keyword evidence="2" id="KW-1133">Transmembrane helix</keyword>
<evidence type="ECO:0000313" key="5">
    <source>
        <dbReference type="Proteomes" id="UP000829720"/>
    </source>
</evidence>
<name>A0A8T3DU85_9TELE</name>
<feature type="region of interest" description="Disordered" evidence="1">
    <location>
        <begin position="147"/>
        <end position="200"/>
    </location>
</feature>
<dbReference type="InterPro" id="IPR026195">
    <property type="entry name" value="PSGL-1"/>
</dbReference>
<keyword evidence="2" id="KW-0472">Membrane</keyword>
<gene>
    <name evidence="4" type="ORF">AGOR_G00055520</name>
</gene>
<evidence type="ECO:0000256" key="1">
    <source>
        <dbReference type="SAM" id="MobiDB-lite"/>
    </source>
</evidence>
<keyword evidence="2" id="KW-0812">Transmembrane</keyword>
<evidence type="ECO:0000313" key="4">
    <source>
        <dbReference type="EMBL" id="KAI1900989.1"/>
    </source>
</evidence>
<evidence type="ECO:0000256" key="3">
    <source>
        <dbReference type="SAM" id="SignalP"/>
    </source>
</evidence>
<dbReference type="Proteomes" id="UP000829720">
    <property type="component" value="Unassembled WGS sequence"/>
</dbReference>
<sequence>MSLVAVEMRLGLTLFAKMAETWPLLLLLLAMCDPLLSTPLSSDHGNSTQTMPDFNKTEDSAHTIPPHIVTTGEIEELTMATEEDTTPSTEKQEPTTRQIATQSSLSSVQTSEQAADVTSLGPTHSLQNTSTMRAMMTATPVWNTAVSEHPVTSHSTSEAGAETAHPVTTRPVETPAASTSTSTSGSTDTPNSTTIGALVPRVNPGQRSTVKTLVETKPLNTKVTHPGDKGGFQCTPPTRRDGLVGQCLIAIAALAGLATIFIVCTIVLCTKLSSSKYKYKMAQRYGGTEMVCISSLLPDGNGTHVRPRTPKSNGALIPNIEDSEGDDLTLHSFLPDTGGS</sequence>
<dbReference type="AlphaFoldDB" id="A0A8T3DU85"/>
<comment type="caution">
    <text evidence="4">The sequence shown here is derived from an EMBL/GenBank/DDBJ whole genome shotgun (WGS) entry which is preliminary data.</text>
</comment>
<dbReference type="PANTHER" id="PTHR17384">
    <property type="entry name" value="P-SELECTIN GLYCOPROTEIN LIGAND-1"/>
    <property type="match status" value="1"/>
</dbReference>
<proteinExistence type="predicted"/>
<protein>
    <recommendedName>
        <fullName evidence="6">P-selectin glycoprotein ligand 1</fullName>
    </recommendedName>
</protein>
<evidence type="ECO:0008006" key="6">
    <source>
        <dbReference type="Google" id="ProtNLM"/>
    </source>
</evidence>
<dbReference type="GO" id="GO:0050901">
    <property type="term" value="P:leukocyte tethering or rolling"/>
    <property type="evidence" value="ECO:0007669"/>
    <property type="project" value="TreeGrafter"/>
</dbReference>
<feature type="transmembrane region" description="Helical" evidence="2">
    <location>
        <begin position="243"/>
        <end position="270"/>
    </location>
</feature>
<reference evidence="4" key="1">
    <citation type="submission" date="2021-01" db="EMBL/GenBank/DDBJ databases">
        <authorList>
            <person name="Zahm M."/>
            <person name="Roques C."/>
            <person name="Cabau C."/>
            <person name="Klopp C."/>
            <person name="Donnadieu C."/>
            <person name="Jouanno E."/>
            <person name="Lampietro C."/>
            <person name="Louis A."/>
            <person name="Herpin A."/>
            <person name="Echchiki A."/>
            <person name="Berthelot C."/>
            <person name="Parey E."/>
            <person name="Roest-Crollius H."/>
            <person name="Braasch I."/>
            <person name="Postlethwait J."/>
            <person name="Bobe J."/>
            <person name="Montfort J."/>
            <person name="Bouchez O."/>
            <person name="Begum T."/>
            <person name="Mejri S."/>
            <person name="Adams A."/>
            <person name="Chen W.-J."/>
            <person name="Guiguen Y."/>
        </authorList>
    </citation>
    <scope>NUCLEOTIDE SEQUENCE</scope>
    <source>
        <tissue evidence="4">Blood</tissue>
    </source>
</reference>
<accession>A0A8T3DU85</accession>
<feature type="compositionally biased region" description="Polar residues" evidence="1">
    <location>
        <begin position="95"/>
        <end position="113"/>
    </location>
</feature>
<organism evidence="4 5">
    <name type="scientific">Albula goreensis</name>
    <dbReference type="NCBI Taxonomy" id="1534307"/>
    <lineage>
        <taxon>Eukaryota</taxon>
        <taxon>Metazoa</taxon>
        <taxon>Chordata</taxon>
        <taxon>Craniata</taxon>
        <taxon>Vertebrata</taxon>
        <taxon>Euteleostomi</taxon>
        <taxon>Actinopterygii</taxon>
        <taxon>Neopterygii</taxon>
        <taxon>Teleostei</taxon>
        <taxon>Albuliformes</taxon>
        <taxon>Albulidae</taxon>
        <taxon>Albula</taxon>
    </lineage>
</organism>
<feature type="region of interest" description="Disordered" evidence="1">
    <location>
        <begin position="80"/>
        <end position="128"/>
    </location>
</feature>
<feature type="chain" id="PRO_5035917086" description="P-selectin glycoprotein ligand 1" evidence="3">
    <location>
        <begin position="38"/>
        <end position="340"/>
    </location>
</feature>
<dbReference type="GO" id="GO:0005886">
    <property type="term" value="C:plasma membrane"/>
    <property type="evidence" value="ECO:0007669"/>
    <property type="project" value="TreeGrafter"/>
</dbReference>
<dbReference type="OrthoDB" id="8927116at2759"/>
<evidence type="ECO:0000256" key="2">
    <source>
        <dbReference type="SAM" id="Phobius"/>
    </source>
</evidence>
<dbReference type="PANTHER" id="PTHR17384:SF7">
    <property type="entry name" value="P-SELECTIN GLYCOPROTEIN LIGAND 1"/>
    <property type="match status" value="1"/>
</dbReference>
<feature type="compositionally biased region" description="Polar residues" evidence="1">
    <location>
        <begin position="147"/>
        <end position="158"/>
    </location>
</feature>
<feature type="signal peptide" evidence="3">
    <location>
        <begin position="1"/>
        <end position="37"/>
    </location>
</feature>
<keyword evidence="5" id="KW-1185">Reference proteome</keyword>
<dbReference type="EMBL" id="JAERUA010000004">
    <property type="protein sequence ID" value="KAI1900989.1"/>
    <property type="molecule type" value="Genomic_DNA"/>
</dbReference>
<keyword evidence="3" id="KW-0732">Signal</keyword>
<feature type="compositionally biased region" description="Low complexity" evidence="1">
    <location>
        <begin position="174"/>
        <end position="194"/>
    </location>
</feature>